<dbReference type="Proteomes" id="UP000287651">
    <property type="component" value="Unassembled WGS sequence"/>
</dbReference>
<accession>A0A426Y153</accession>
<dbReference type="EMBL" id="AMZH03015802">
    <property type="protein sequence ID" value="RRT45493.1"/>
    <property type="molecule type" value="Genomic_DNA"/>
</dbReference>
<dbReference type="AlphaFoldDB" id="A0A426Y153"/>
<name>A0A426Y153_ENSVE</name>
<gene>
    <name evidence="1" type="ORF">B296_00055111</name>
</gene>
<comment type="caution">
    <text evidence="1">The sequence shown here is derived from an EMBL/GenBank/DDBJ whole genome shotgun (WGS) entry which is preliminary data.</text>
</comment>
<protein>
    <submittedName>
        <fullName evidence="1">Uncharacterized protein</fullName>
    </submittedName>
</protein>
<sequence>MEGFEVAAEILGAENGAFARDAGAGVGGVTTAGGFGWGLGGGGHEEHGQRHCKEEETGTRALLVGRGRAKRGSVSLQKP</sequence>
<evidence type="ECO:0000313" key="2">
    <source>
        <dbReference type="Proteomes" id="UP000287651"/>
    </source>
</evidence>
<reference evidence="1 2" key="1">
    <citation type="journal article" date="2014" name="Agronomy (Basel)">
        <title>A Draft Genome Sequence for Ensete ventricosum, the Drought-Tolerant Tree Against Hunger.</title>
        <authorList>
            <person name="Harrison J."/>
            <person name="Moore K.A."/>
            <person name="Paszkiewicz K."/>
            <person name="Jones T."/>
            <person name="Grant M."/>
            <person name="Ambacheew D."/>
            <person name="Muzemil S."/>
            <person name="Studholme D.J."/>
        </authorList>
    </citation>
    <scope>NUCLEOTIDE SEQUENCE [LARGE SCALE GENOMIC DNA]</scope>
</reference>
<evidence type="ECO:0000313" key="1">
    <source>
        <dbReference type="EMBL" id="RRT45493.1"/>
    </source>
</evidence>
<proteinExistence type="predicted"/>
<organism evidence="1 2">
    <name type="scientific">Ensete ventricosum</name>
    <name type="common">Abyssinian banana</name>
    <name type="synonym">Musa ensete</name>
    <dbReference type="NCBI Taxonomy" id="4639"/>
    <lineage>
        <taxon>Eukaryota</taxon>
        <taxon>Viridiplantae</taxon>
        <taxon>Streptophyta</taxon>
        <taxon>Embryophyta</taxon>
        <taxon>Tracheophyta</taxon>
        <taxon>Spermatophyta</taxon>
        <taxon>Magnoliopsida</taxon>
        <taxon>Liliopsida</taxon>
        <taxon>Zingiberales</taxon>
        <taxon>Musaceae</taxon>
        <taxon>Ensete</taxon>
    </lineage>
</organism>